<proteinExistence type="predicted"/>
<feature type="domain" description="Nucleolar protein 10-like second" evidence="2">
    <location>
        <begin position="478"/>
        <end position="520"/>
    </location>
</feature>
<dbReference type="OrthoDB" id="273340at2759"/>
<dbReference type="SUPFAM" id="SSF50978">
    <property type="entry name" value="WD40 repeat-like"/>
    <property type="match status" value="1"/>
</dbReference>
<dbReference type="InterPro" id="IPR040382">
    <property type="entry name" value="NOL10/Enp2"/>
</dbReference>
<dbReference type="PANTHER" id="PTHR14927:SF0">
    <property type="entry name" value="NUCLEOLAR PROTEIN 10"/>
    <property type="match status" value="1"/>
</dbReference>
<dbReference type="AlphaFoldDB" id="A0A6P6RWX8"/>
<keyword evidence="4" id="KW-1185">Reference proteome</keyword>
<dbReference type="Pfam" id="PF23098">
    <property type="entry name" value="Beta-prop_NOL10_N"/>
    <property type="match status" value="1"/>
</dbReference>
<dbReference type="InterPro" id="IPR036322">
    <property type="entry name" value="WD40_repeat_dom_sf"/>
</dbReference>
<dbReference type="InterPro" id="IPR056550">
    <property type="entry name" value="NOL10_2nd"/>
</dbReference>
<evidence type="ECO:0000313" key="5">
    <source>
        <dbReference type="RefSeq" id="XP_026191872.1"/>
    </source>
</evidence>
<accession>A0A6P6RWX8</accession>
<dbReference type="InterPro" id="IPR056551">
    <property type="entry name" value="Beta-prop_NOL10_N"/>
</dbReference>
<sequence length="609" mass="66870">MVLRTQTAVGARVYDLSAFGGGVSVFERQRDAKRRKKQPSKQQQQQNHHQEAQQDVVLLQDFEFPVASSCVRVSPDLNFICATGVYPPQLRMFDVNGLGLKFQRGLDSEAVDLRFLSSDYCKLAILQRSRWIELHAQGGRHHRLRVPTEGTSMTYLPWSATLCCSSSNSATNSDSSSVYLLDLESGSFLEPWQCSFPIGHCCFHSELLPIVAVGGSSGQVECFDARSGKAVTVLQATDRSASVTAGAFSTESLEMAVGTSQGKCLLFDLRASRPLLQFEHRNFAAVNTLQWHKPPAAAAAVTAATATAAAADCGPTAPQPLHVATETAGGGRSIASCDGVSIKVWSASTEGCSSTTFPRSSSSTIANARLLASIEAPLVWENPVAPRNDKEEEQQKQRQKEQLQQRIVRFSSFAIYGDSGLLLAATDHKQMGAFFLPSLGLAPKWCPMLDGLTEELEERQQASEGAAAAAGASFASLQFLTEQQMQQLNAHQLIGTPLVTRYLHGYFIARELYDQLKAAAEPFAFETYRQRKIEERLEKKKTMRIQVRRKLPKTNAEFAEKLQRTLEATKEASSKRDKKEAAIAAGLLEDTRFSRLFSNPDFQLEGETS</sequence>
<evidence type="ECO:0000259" key="2">
    <source>
        <dbReference type="Pfam" id="PF23097"/>
    </source>
</evidence>
<dbReference type="GO" id="GO:0032040">
    <property type="term" value="C:small-subunit processome"/>
    <property type="evidence" value="ECO:0007669"/>
    <property type="project" value="TreeGrafter"/>
</dbReference>
<organism evidence="4 5">
    <name type="scientific">Cyclospora cayetanensis</name>
    <dbReference type="NCBI Taxonomy" id="88456"/>
    <lineage>
        <taxon>Eukaryota</taxon>
        <taxon>Sar</taxon>
        <taxon>Alveolata</taxon>
        <taxon>Apicomplexa</taxon>
        <taxon>Conoidasida</taxon>
        <taxon>Coccidia</taxon>
        <taxon>Eucoccidiorida</taxon>
        <taxon>Eimeriorina</taxon>
        <taxon>Eimeriidae</taxon>
        <taxon>Cyclospora</taxon>
    </lineage>
</organism>
<protein>
    <submittedName>
        <fullName evidence="5">Nucleolar protein 10</fullName>
    </submittedName>
</protein>
<dbReference type="GO" id="GO:0000462">
    <property type="term" value="P:maturation of SSU-rRNA from tricistronic rRNA transcript (SSU-rRNA, 5.8S rRNA, LSU-rRNA)"/>
    <property type="evidence" value="ECO:0007669"/>
    <property type="project" value="TreeGrafter"/>
</dbReference>
<name>A0A6P6RWX8_9EIME</name>
<evidence type="ECO:0000256" key="1">
    <source>
        <dbReference type="SAM" id="MobiDB-lite"/>
    </source>
</evidence>
<dbReference type="Pfam" id="PF23097">
    <property type="entry name" value="NOL10_2nd"/>
    <property type="match status" value="1"/>
</dbReference>
<dbReference type="Gene3D" id="2.130.10.10">
    <property type="entry name" value="YVTN repeat-like/Quinoprotein amine dehydrogenase"/>
    <property type="match status" value="1"/>
</dbReference>
<dbReference type="PANTHER" id="PTHR14927">
    <property type="entry name" value="NUCLEOLAR PROTEIN 10"/>
    <property type="match status" value="1"/>
</dbReference>
<dbReference type="GO" id="GO:0030686">
    <property type="term" value="C:90S preribosome"/>
    <property type="evidence" value="ECO:0007669"/>
    <property type="project" value="TreeGrafter"/>
</dbReference>
<dbReference type="GeneID" id="34620571"/>
<feature type="domain" description="Nucleolar protein 10-like N-terminal" evidence="3">
    <location>
        <begin position="51"/>
        <end position="285"/>
    </location>
</feature>
<dbReference type="Proteomes" id="UP000515125">
    <property type="component" value="Unplaced"/>
</dbReference>
<reference evidence="5" key="1">
    <citation type="submission" date="2025-08" db="UniProtKB">
        <authorList>
            <consortium name="RefSeq"/>
        </authorList>
    </citation>
    <scope>IDENTIFICATION</scope>
</reference>
<gene>
    <name evidence="5" type="primary">LOC34620571</name>
</gene>
<feature type="region of interest" description="Disordered" evidence="1">
    <location>
        <begin position="30"/>
        <end position="50"/>
    </location>
</feature>
<evidence type="ECO:0000313" key="4">
    <source>
        <dbReference type="Proteomes" id="UP000515125"/>
    </source>
</evidence>
<dbReference type="InterPro" id="IPR015943">
    <property type="entry name" value="WD40/YVTN_repeat-like_dom_sf"/>
</dbReference>
<evidence type="ECO:0000259" key="3">
    <source>
        <dbReference type="Pfam" id="PF23098"/>
    </source>
</evidence>
<dbReference type="RefSeq" id="XP_026191872.1">
    <property type="nucleotide sequence ID" value="XM_026336087.1"/>
</dbReference>